<dbReference type="EMBL" id="VSSQ01000028">
    <property type="protein sequence ID" value="MPL65496.1"/>
    <property type="molecule type" value="Genomic_DNA"/>
</dbReference>
<sequence>MIVKLSLQPLVKGENYVTYVYFWMAVFLFDPSVEFLVGAILSRRVNE</sequence>
<evidence type="ECO:0000313" key="2">
    <source>
        <dbReference type="EMBL" id="MPL65496.1"/>
    </source>
</evidence>
<evidence type="ECO:0000256" key="1">
    <source>
        <dbReference type="SAM" id="Phobius"/>
    </source>
</evidence>
<feature type="transmembrane region" description="Helical" evidence="1">
    <location>
        <begin position="20"/>
        <end position="41"/>
    </location>
</feature>
<keyword evidence="1" id="KW-0812">Transmembrane</keyword>
<reference evidence="2" key="1">
    <citation type="submission" date="2019-08" db="EMBL/GenBank/DDBJ databases">
        <authorList>
            <person name="Kucharzyk K."/>
            <person name="Murdoch R.W."/>
            <person name="Higgins S."/>
            <person name="Loffler F."/>
        </authorList>
    </citation>
    <scope>NUCLEOTIDE SEQUENCE</scope>
</reference>
<comment type="caution">
    <text evidence="2">The sequence shown here is derived from an EMBL/GenBank/DDBJ whole genome shotgun (WGS) entry which is preliminary data.</text>
</comment>
<protein>
    <submittedName>
        <fullName evidence="2">Uncharacterized protein</fullName>
    </submittedName>
</protein>
<dbReference type="AlphaFoldDB" id="A0A644TEU6"/>
<name>A0A644TEU6_9ZZZZ</name>
<proteinExistence type="predicted"/>
<keyword evidence="1" id="KW-1133">Transmembrane helix</keyword>
<accession>A0A644TEU6</accession>
<keyword evidence="1" id="KW-0472">Membrane</keyword>
<organism evidence="2">
    <name type="scientific">bioreactor metagenome</name>
    <dbReference type="NCBI Taxonomy" id="1076179"/>
    <lineage>
        <taxon>unclassified sequences</taxon>
        <taxon>metagenomes</taxon>
        <taxon>ecological metagenomes</taxon>
    </lineage>
</organism>
<gene>
    <name evidence="2" type="ORF">SDC9_11160</name>
</gene>